<dbReference type="SUPFAM" id="SSF52821">
    <property type="entry name" value="Rhodanese/Cell cycle control phosphatase"/>
    <property type="match status" value="2"/>
</dbReference>
<keyword evidence="1" id="KW-0479">Metal-binding</keyword>
<evidence type="ECO:0000313" key="4">
    <source>
        <dbReference type="Proteomes" id="UP001499967"/>
    </source>
</evidence>
<dbReference type="InterPro" id="IPR036866">
    <property type="entry name" value="RibonucZ/Hydroxyglut_hydro"/>
</dbReference>
<sequence>MAETTPSGAAAPTDPAAPLQVEAVETPSLGDRSYLAHDGRTAVVVDPQRDVDRFTARLDAAGLRVSHVVETHVHNDYVSGGLELARRTGATYVLGAGDVLEFDHQPVADGDVLVAGRMRLRAVHTPGHTHRHTSYVLQDDTGGVHGVFTGGSMLHGATGRTDLVSPQDTRKLTHAQYHSVRRLAAELPAETPVYPTHGFGSFCSATPTSGEASTIGAQTRVNPALVLPEEEFVETLIAGLGDHPAYYAHMGPLNRRGAGPVDLSPPEVVDPAELRRRAAAGEWVVDLRTRTAFAAAHLAGSLGFELSRNFLTYLGWLLPWGTPITLVGETPEQVTLARRELARIGVDRLAGAAFGEISRLAGGEALRSYPVSDFRGLAHALATRPSRITVLDARRADERAAGGVAGSVHIPLHELADRLDEVPGGEVWVYCGSGYRASIAASLLDARGRTPVLIDDPYTNAASAGLVQI</sequence>
<dbReference type="InterPro" id="IPR001279">
    <property type="entry name" value="Metallo-B-lactamas"/>
</dbReference>
<dbReference type="PANTHER" id="PTHR43084">
    <property type="entry name" value="PERSULFIDE DIOXYGENASE ETHE1"/>
    <property type="match status" value="1"/>
</dbReference>
<feature type="domain" description="Rhodanese" evidence="2">
    <location>
        <begin position="384"/>
        <end position="460"/>
    </location>
</feature>
<dbReference type="InterPro" id="IPR044528">
    <property type="entry name" value="POD-like_MBL-fold"/>
</dbReference>
<reference evidence="3 4" key="1">
    <citation type="journal article" date="2019" name="Int. J. Syst. Evol. Microbiol.">
        <title>The Global Catalogue of Microorganisms (GCM) 10K type strain sequencing project: providing services to taxonomists for standard genome sequencing and annotation.</title>
        <authorList>
            <consortium name="The Broad Institute Genomics Platform"/>
            <consortium name="The Broad Institute Genome Sequencing Center for Infectious Disease"/>
            <person name="Wu L."/>
            <person name="Ma J."/>
        </authorList>
    </citation>
    <scope>NUCLEOTIDE SEQUENCE [LARGE SCALE GENOMIC DNA]</scope>
    <source>
        <strain evidence="3 4">JCM 11117</strain>
    </source>
</reference>
<dbReference type="SUPFAM" id="SSF56281">
    <property type="entry name" value="Metallo-hydrolase/oxidoreductase"/>
    <property type="match status" value="1"/>
</dbReference>
<dbReference type="Gene3D" id="3.60.15.10">
    <property type="entry name" value="Ribonuclease Z/Hydroxyacylglutathione hydrolase-like"/>
    <property type="match status" value="1"/>
</dbReference>
<dbReference type="InterPro" id="IPR036873">
    <property type="entry name" value="Rhodanese-like_dom_sf"/>
</dbReference>
<dbReference type="Gene3D" id="3.40.250.10">
    <property type="entry name" value="Rhodanese-like domain"/>
    <property type="match status" value="2"/>
</dbReference>
<protein>
    <submittedName>
        <fullName evidence="3">MBL fold metallo-hydrolase</fullName>
    </submittedName>
</protein>
<dbReference type="PROSITE" id="PS50206">
    <property type="entry name" value="RHODANESE_3"/>
    <property type="match status" value="1"/>
</dbReference>
<dbReference type="InterPro" id="IPR051682">
    <property type="entry name" value="Mito_Persulfide_Diox"/>
</dbReference>
<proteinExistence type="predicted"/>
<dbReference type="EMBL" id="BAAAHP010000059">
    <property type="protein sequence ID" value="GAA0932713.1"/>
    <property type="molecule type" value="Genomic_DNA"/>
</dbReference>
<evidence type="ECO:0000259" key="2">
    <source>
        <dbReference type="PROSITE" id="PS50206"/>
    </source>
</evidence>
<keyword evidence="4" id="KW-1185">Reference proteome</keyword>
<organism evidence="3 4">
    <name type="scientific">Pseudonocardia zijingensis</name>
    <dbReference type="NCBI Taxonomy" id="153376"/>
    <lineage>
        <taxon>Bacteria</taxon>
        <taxon>Bacillati</taxon>
        <taxon>Actinomycetota</taxon>
        <taxon>Actinomycetes</taxon>
        <taxon>Pseudonocardiales</taxon>
        <taxon>Pseudonocardiaceae</taxon>
        <taxon>Pseudonocardia</taxon>
    </lineage>
</organism>
<dbReference type="Pfam" id="PF00581">
    <property type="entry name" value="Rhodanese"/>
    <property type="match status" value="1"/>
</dbReference>
<dbReference type="RefSeq" id="WP_343941204.1">
    <property type="nucleotide sequence ID" value="NZ_BAAAHP010000059.1"/>
</dbReference>
<name>A0ABN1PSP8_9PSEU</name>
<dbReference type="Proteomes" id="UP001499967">
    <property type="component" value="Unassembled WGS sequence"/>
</dbReference>
<gene>
    <name evidence="3" type="ORF">GCM10009559_21940</name>
</gene>
<dbReference type="CDD" id="cd07724">
    <property type="entry name" value="POD-like_MBL-fold"/>
    <property type="match status" value="1"/>
</dbReference>
<dbReference type="Pfam" id="PF00753">
    <property type="entry name" value="Lactamase_B"/>
    <property type="match status" value="1"/>
</dbReference>
<evidence type="ECO:0000256" key="1">
    <source>
        <dbReference type="ARBA" id="ARBA00022723"/>
    </source>
</evidence>
<accession>A0ABN1PSP8</accession>
<comment type="caution">
    <text evidence="3">The sequence shown here is derived from an EMBL/GenBank/DDBJ whole genome shotgun (WGS) entry which is preliminary data.</text>
</comment>
<dbReference type="InterPro" id="IPR001763">
    <property type="entry name" value="Rhodanese-like_dom"/>
</dbReference>
<evidence type="ECO:0000313" key="3">
    <source>
        <dbReference type="EMBL" id="GAA0932713.1"/>
    </source>
</evidence>
<dbReference type="SMART" id="SM00849">
    <property type="entry name" value="Lactamase_B"/>
    <property type="match status" value="1"/>
</dbReference>
<dbReference type="SMART" id="SM00450">
    <property type="entry name" value="RHOD"/>
    <property type="match status" value="1"/>
</dbReference>
<dbReference type="PANTHER" id="PTHR43084:SF1">
    <property type="entry name" value="PERSULFIDE DIOXYGENASE ETHE1, MITOCHONDRIAL"/>
    <property type="match status" value="1"/>
</dbReference>